<evidence type="ECO:0000256" key="6">
    <source>
        <dbReference type="ARBA" id="ARBA00023136"/>
    </source>
</evidence>
<dbReference type="AlphaFoldDB" id="S8CXA3"/>
<evidence type="ECO:0000256" key="7">
    <source>
        <dbReference type="ARBA" id="ARBA00023294"/>
    </source>
</evidence>
<dbReference type="PANTHER" id="PTHR33541:SF11">
    <property type="entry name" value="PROTEIN BIG GRAIN 1-LIKE E"/>
    <property type="match status" value="1"/>
</dbReference>
<keyword evidence="6" id="KW-0472">Membrane</keyword>
<feature type="region of interest" description="Disordered" evidence="8">
    <location>
        <begin position="187"/>
        <end position="248"/>
    </location>
</feature>
<feature type="region of interest" description="Disordered" evidence="8">
    <location>
        <begin position="141"/>
        <end position="161"/>
    </location>
</feature>
<dbReference type="Proteomes" id="UP000015453">
    <property type="component" value="Unassembled WGS sequence"/>
</dbReference>
<evidence type="ECO:0000256" key="5">
    <source>
        <dbReference type="ARBA" id="ARBA00022475"/>
    </source>
</evidence>
<feature type="compositionally biased region" description="Polar residues" evidence="8">
    <location>
        <begin position="206"/>
        <end position="217"/>
    </location>
</feature>
<proteinExistence type="inferred from homology"/>
<comment type="similarity">
    <text evidence="3">Belongs to the BIG GRAIN 1 (BG1) plant protein family.</text>
</comment>
<dbReference type="GO" id="GO:0005886">
    <property type="term" value="C:plasma membrane"/>
    <property type="evidence" value="ECO:0007669"/>
    <property type="project" value="UniProtKB-SubCell"/>
</dbReference>
<dbReference type="OrthoDB" id="1871242at2759"/>
<evidence type="ECO:0000256" key="2">
    <source>
        <dbReference type="ARBA" id="ARBA00004236"/>
    </source>
</evidence>
<keyword evidence="7" id="KW-0927">Auxin signaling pathway</keyword>
<comment type="caution">
    <text evidence="9">The sequence shown here is derived from an EMBL/GenBank/DDBJ whole genome shotgun (WGS) entry which is preliminary data.</text>
</comment>
<sequence>MSIRYNAYRRRDFSGEIDVFDAARYFAVADDHGTTPVCAASHVAVGGASTAVTLSLDCFPMRSNVIRSTDLNRKPIKKLKQQQQPDSPGVRVANFLKSFFVAETPSRKTKSGQNAEDTFPVVRRLRSSSFGFTSTKITDVSASETNEFPRKNSYQESRNSCDKHRFSKANWMDRFPVEKHNSGLGFTSRVAAGKPKNNDDDAAAVQRNQGLRSSQPRKITDGEDDGGGSESDTSSDLFDLPNHDLRGGLPIYETTKINYK</sequence>
<gene>
    <name evidence="9" type="ORF">M569_03200</name>
</gene>
<dbReference type="InterPro" id="IPR039621">
    <property type="entry name" value="BG1-like"/>
</dbReference>
<evidence type="ECO:0000256" key="1">
    <source>
        <dbReference type="ARBA" id="ARBA00002281"/>
    </source>
</evidence>
<dbReference type="PANTHER" id="PTHR33541">
    <property type="entry name" value="PROTEIN BIG GRAIN 1-LIKE A-RELATED"/>
    <property type="match status" value="1"/>
</dbReference>
<keyword evidence="5" id="KW-1003">Cell membrane</keyword>
<evidence type="ECO:0000256" key="3">
    <source>
        <dbReference type="ARBA" id="ARBA00010067"/>
    </source>
</evidence>
<accession>S8CXA3</accession>
<keyword evidence="10" id="KW-1185">Reference proteome</keyword>
<organism evidence="9 10">
    <name type="scientific">Genlisea aurea</name>
    <dbReference type="NCBI Taxonomy" id="192259"/>
    <lineage>
        <taxon>Eukaryota</taxon>
        <taxon>Viridiplantae</taxon>
        <taxon>Streptophyta</taxon>
        <taxon>Embryophyta</taxon>
        <taxon>Tracheophyta</taxon>
        <taxon>Spermatophyta</taxon>
        <taxon>Magnoliopsida</taxon>
        <taxon>eudicotyledons</taxon>
        <taxon>Gunneridae</taxon>
        <taxon>Pentapetalae</taxon>
        <taxon>asterids</taxon>
        <taxon>lamiids</taxon>
        <taxon>Lamiales</taxon>
        <taxon>Lentibulariaceae</taxon>
        <taxon>Genlisea</taxon>
    </lineage>
</organism>
<name>S8CXA3_9LAMI</name>
<evidence type="ECO:0000256" key="4">
    <source>
        <dbReference type="ARBA" id="ARBA00022448"/>
    </source>
</evidence>
<evidence type="ECO:0000313" key="10">
    <source>
        <dbReference type="Proteomes" id="UP000015453"/>
    </source>
</evidence>
<evidence type="ECO:0000313" key="9">
    <source>
        <dbReference type="EMBL" id="EPS71560.1"/>
    </source>
</evidence>
<comment type="function">
    <text evidence="1">Involved in auxin transport. Regulator of the auxin signaling pathway.</text>
</comment>
<keyword evidence="4" id="KW-0813">Transport</keyword>
<dbReference type="GO" id="GO:0009734">
    <property type="term" value="P:auxin-activated signaling pathway"/>
    <property type="evidence" value="ECO:0007669"/>
    <property type="project" value="UniProtKB-KW"/>
</dbReference>
<evidence type="ECO:0000256" key="8">
    <source>
        <dbReference type="SAM" id="MobiDB-lite"/>
    </source>
</evidence>
<dbReference type="EMBL" id="AUSU01001203">
    <property type="protein sequence ID" value="EPS71560.1"/>
    <property type="molecule type" value="Genomic_DNA"/>
</dbReference>
<feature type="compositionally biased region" description="Polar residues" evidence="8">
    <location>
        <begin position="141"/>
        <end position="158"/>
    </location>
</feature>
<protein>
    <submittedName>
        <fullName evidence="9">Uncharacterized protein</fullName>
    </submittedName>
</protein>
<reference evidence="9 10" key="1">
    <citation type="journal article" date="2013" name="BMC Genomics">
        <title>The miniature genome of a carnivorous plant Genlisea aurea contains a low number of genes and short non-coding sequences.</title>
        <authorList>
            <person name="Leushkin E.V."/>
            <person name="Sutormin R.A."/>
            <person name="Nabieva E.R."/>
            <person name="Penin A.A."/>
            <person name="Kondrashov A.S."/>
            <person name="Logacheva M.D."/>
        </authorList>
    </citation>
    <scope>NUCLEOTIDE SEQUENCE [LARGE SCALE GENOMIC DNA]</scope>
</reference>
<comment type="subcellular location">
    <subcellularLocation>
        <location evidence="2">Cell membrane</location>
    </subcellularLocation>
</comment>